<dbReference type="AlphaFoldDB" id="X1MHY2"/>
<organism evidence="1">
    <name type="scientific">marine sediment metagenome</name>
    <dbReference type="NCBI Taxonomy" id="412755"/>
    <lineage>
        <taxon>unclassified sequences</taxon>
        <taxon>metagenomes</taxon>
        <taxon>ecological metagenomes</taxon>
    </lineage>
</organism>
<reference evidence="1" key="1">
    <citation type="journal article" date="2014" name="Front. Microbiol.">
        <title>High frequency of phylogenetically diverse reductive dehalogenase-homologous genes in deep subseafloor sedimentary metagenomes.</title>
        <authorList>
            <person name="Kawai M."/>
            <person name="Futagami T."/>
            <person name="Toyoda A."/>
            <person name="Takaki Y."/>
            <person name="Nishi S."/>
            <person name="Hori S."/>
            <person name="Arai W."/>
            <person name="Tsubouchi T."/>
            <person name="Morono Y."/>
            <person name="Uchiyama I."/>
            <person name="Ito T."/>
            <person name="Fujiyama A."/>
            <person name="Inagaki F."/>
            <person name="Takami H."/>
        </authorList>
    </citation>
    <scope>NUCLEOTIDE SEQUENCE</scope>
    <source>
        <strain evidence="1">Expedition CK06-06</strain>
    </source>
</reference>
<sequence>SDTVDAVFNIAEVPPGHYQIRAVARDGMGIKVGSLASEPVHLTGEKPAWLQADKGVKVIWR</sequence>
<accession>X1MHY2</accession>
<name>X1MHY2_9ZZZZ</name>
<feature type="non-terminal residue" evidence="1">
    <location>
        <position position="1"/>
    </location>
</feature>
<comment type="caution">
    <text evidence="1">The sequence shown here is derived from an EMBL/GenBank/DDBJ whole genome shotgun (WGS) entry which is preliminary data.</text>
</comment>
<proteinExistence type="predicted"/>
<evidence type="ECO:0000313" key="1">
    <source>
        <dbReference type="EMBL" id="GAI31257.1"/>
    </source>
</evidence>
<gene>
    <name evidence="1" type="ORF">S06H3_25126</name>
</gene>
<dbReference type="EMBL" id="BARV01014345">
    <property type="protein sequence ID" value="GAI31257.1"/>
    <property type="molecule type" value="Genomic_DNA"/>
</dbReference>
<feature type="non-terminal residue" evidence="1">
    <location>
        <position position="61"/>
    </location>
</feature>
<protein>
    <submittedName>
        <fullName evidence="1">Uncharacterized protein</fullName>
    </submittedName>
</protein>